<reference evidence="2 3" key="1">
    <citation type="journal article" date="2018" name="Int. J. Syst. Evol. Microbiol.">
        <title>Planococcus salinus sp. nov., a moderately halophilic bacterium isolated from a saline-alkali soil.</title>
        <authorList>
            <person name="Gan L."/>
        </authorList>
    </citation>
    <scope>NUCLEOTIDE SEQUENCE [LARGE SCALE GENOMIC DNA]</scope>
    <source>
        <strain evidence="2 3">LCB217</strain>
    </source>
</reference>
<protein>
    <recommendedName>
        <fullName evidence="4">DUF2157 domain-containing protein</fullName>
    </recommendedName>
</protein>
<dbReference type="AlphaFoldDB" id="A0A3M8P3Z1"/>
<dbReference type="RefSeq" id="WP_123166682.1">
    <property type="nucleotide sequence ID" value="NZ_RIAX01000023.1"/>
</dbReference>
<feature type="transmembrane region" description="Helical" evidence="1">
    <location>
        <begin position="29"/>
        <end position="46"/>
    </location>
</feature>
<accession>A0A3M8P3Z1</accession>
<evidence type="ECO:0000313" key="2">
    <source>
        <dbReference type="EMBL" id="RNF38121.1"/>
    </source>
</evidence>
<evidence type="ECO:0000256" key="1">
    <source>
        <dbReference type="SAM" id="Phobius"/>
    </source>
</evidence>
<keyword evidence="1" id="KW-0472">Membrane</keyword>
<comment type="caution">
    <text evidence="2">The sequence shown here is derived from an EMBL/GenBank/DDBJ whole genome shotgun (WGS) entry which is preliminary data.</text>
</comment>
<dbReference type="EMBL" id="RIAX01000023">
    <property type="protein sequence ID" value="RNF38121.1"/>
    <property type="molecule type" value="Genomic_DNA"/>
</dbReference>
<organism evidence="2 3">
    <name type="scientific">Planococcus salinus</name>
    <dbReference type="NCBI Taxonomy" id="1848460"/>
    <lineage>
        <taxon>Bacteria</taxon>
        <taxon>Bacillati</taxon>
        <taxon>Bacillota</taxon>
        <taxon>Bacilli</taxon>
        <taxon>Bacillales</taxon>
        <taxon>Caryophanaceae</taxon>
        <taxon>Planococcus</taxon>
    </lineage>
</organism>
<keyword evidence="3" id="KW-1185">Reference proteome</keyword>
<gene>
    <name evidence="2" type="ORF">EEX84_16135</name>
</gene>
<sequence length="196" mass="21738">MKGFALYGVAVLGGHLLYIASEYQFGAEWIFGLLTVGWFALFLQGWKRYRPGGSGLILVIAFLLLDINSIFFVQDLLAAVCSLLLGVLLVPFYRSYRDVALASGGFVLMNLLFHAEVESIITMWLFFIAAGVLSLVGFRQRFLWLAGCFSVLFAMAALLLLMNYLIEETYLIFLLVLAGAAIVVAGAYKFSRHLPD</sequence>
<evidence type="ECO:0000313" key="3">
    <source>
        <dbReference type="Proteomes" id="UP000275473"/>
    </source>
</evidence>
<proteinExistence type="predicted"/>
<name>A0A3M8P3Z1_9BACL</name>
<keyword evidence="1" id="KW-1133">Transmembrane helix</keyword>
<dbReference type="Proteomes" id="UP000275473">
    <property type="component" value="Unassembled WGS sequence"/>
</dbReference>
<evidence type="ECO:0008006" key="4">
    <source>
        <dbReference type="Google" id="ProtNLM"/>
    </source>
</evidence>
<feature type="transmembrane region" description="Helical" evidence="1">
    <location>
        <begin position="170"/>
        <end position="190"/>
    </location>
</feature>
<dbReference type="OrthoDB" id="2454920at2"/>
<keyword evidence="1" id="KW-0812">Transmembrane</keyword>
<feature type="transmembrane region" description="Helical" evidence="1">
    <location>
        <begin position="143"/>
        <end position="164"/>
    </location>
</feature>
<feature type="transmembrane region" description="Helical" evidence="1">
    <location>
        <begin position="76"/>
        <end position="92"/>
    </location>
</feature>
<feature type="transmembrane region" description="Helical" evidence="1">
    <location>
        <begin position="53"/>
        <end position="70"/>
    </location>
</feature>